<feature type="signal peptide" evidence="1">
    <location>
        <begin position="1"/>
        <end position="30"/>
    </location>
</feature>
<accession>A0A1V6SR08</accession>
<protein>
    <recommendedName>
        <fullName evidence="4">Transcription factor domain-containing protein</fullName>
    </recommendedName>
</protein>
<reference evidence="3" key="1">
    <citation type="journal article" date="2017" name="Nat. Microbiol.">
        <title>Global analysis of biosynthetic gene clusters reveals vast potential of secondary metabolite production in Penicillium species.</title>
        <authorList>
            <person name="Nielsen J.C."/>
            <person name="Grijseels S."/>
            <person name="Prigent S."/>
            <person name="Ji B."/>
            <person name="Dainat J."/>
            <person name="Nielsen K.F."/>
            <person name="Frisvad J.C."/>
            <person name="Workman M."/>
            <person name="Nielsen J."/>
        </authorList>
    </citation>
    <scope>NUCLEOTIDE SEQUENCE [LARGE SCALE GENOMIC DNA]</scope>
    <source>
        <strain evidence="3">IBT 14082</strain>
    </source>
</reference>
<evidence type="ECO:0000313" key="2">
    <source>
        <dbReference type="EMBL" id="OQE16481.1"/>
    </source>
</evidence>
<dbReference type="Proteomes" id="UP000191342">
    <property type="component" value="Unassembled WGS sequence"/>
</dbReference>
<evidence type="ECO:0008006" key="4">
    <source>
        <dbReference type="Google" id="ProtNLM"/>
    </source>
</evidence>
<sequence length="69" mass="7312">MSTSSESFSRISVHSLQALLLLAVQSLIEPAGVDVWTFSHVTMAHCIDLGLHRELGGPSAELSAVASHL</sequence>
<proteinExistence type="predicted"/>
<evidence type="ECO:0000256" key="1">
    <source>
        <dbReference type="SAM" id="SignalP"/>
    </source>
</evidence>
<dbReference type="EMBL" id="MLQL01000027">
    <property type="protein sequence ID" value="OQE16481.1"/>
    <property type="molecule type" value="Genomic_DNA"/>
</dbReference>
<dbReference type="OrthoDB" id="25921at2759"/>
<feature type="chain" id="PRO_5010732517" description="Transcription factor domain-containing protein" evidence="1">
    <location>
        <begin position="31"/>
        <end position="69"/>
    </location>
</feature>
<keyword evidence="3" id="KW-1185">Reference proteome</keyword>
<keyword evidence="1" id="KW-0732">Signal</keyword>
<organism evidence="2 3">
    <name type="scientific">Penicillium flavigenum</name>
    <dbReference type="NCBI Taxonomy" id="254877"/>
    <lineage>
        <taxon>Eukaryota</taxon>
        <taxon>Fungi</taxon>
        <taxon>Dikarya</taxon>
        <taxon>Ascomycota</taxon>
        <taxon>Pezizomycotina</taxon>
        <taxon>Eurotiomycetes</taxon>
        <taxon>Eurotiomycetidae</taxon>
        <taxon>Eurotiales</taxon>
        <taxon>Aspergillaceae</taxon>
        <taxon>Penicillium</taxon>
    </lineage>
</organism>
<gene>
    <name evidence="2" type="ORF">PENFLA_c027G02182</name>
</gene>
<dbReference type="AlphaFoldDB" id="A0A1V6SR08"/>
<name>A0A1V6SR08_9EURO</name>
<evidence type="ECO:0000313" key="3">
    <source>
        <dbReference type="Proteomes" id="UP000191342"/>
    </source>
</evidence>
<comment type="caution">
    <text evidence="2">The sequence shown here is derived from an EMBL/GenBank/DDBJ whole genome shotgun (WGS) entry which is preliminary data.</text>
</comment>
<dbReference type="STRING" id="254877.A0A1V6SR08"/>